<keyword evidence="2" id="KW-0285">Flavoprotein</keyword>
<dbReference type="Gene3D" id="3.50.50.60">
    <property type="entry name" value="FAD/NAD(P)-binding domain"/>
    <property type="match status" value="1"/>
</dbReference>
<proteinExistence type="predicted"/>
<keyword evidence="4" id="KW-0560">Oxidoreductase</keyword>
<dbReference type="PROSITE" id="PS51318">
    <property type="entry name" value="TAT"/>
    <property type="match status" value="1"/>
</dbReference>
<dbReference type="InterPro" id="IPR003953">
    <property type="entry name" value="FAD-dep_OxRdtase_2_FAD-bd"/>
</dbReference>
<keyword evidence="7" id="KW-1185">Reference proteome</keyword>
<gene>
    <name evidence="6" type="ORF">C1876_16315</name>
</gene>
<dbReference type="Gene3D" id="3.90.700.10">
    <property type="entry name" value="Succinate dehydrogenase/fumarate reductase flavoprotein, catalytic domain"/>
    <property type="match status" value="1"/>
</dbReference>
<dbReference type="Proteomes" id="UP000253817">
    <property type="component" value="Unassembled WGS sequence"/>
</dbReference>
<dbReference type="InterPro" id="IPR006311">
    <property type="entry name" value="TAT_signal"/>
</dbReference>
<dbReference type="InterPro" id="IPR036188">
    <property type="entry name" value="FAD/NAD-bd_sf"/>
</dbReference>
<organism evidence="6 7">
    <name type="scientific">Eggerthella sinensis</name>
    <dbReference type="NCBI Taxonomy" id="242230"/>
    <lineage>
        <taxon>Bacteria</taxon>
        <taxon>Bacillati</taxon>
        <taxon>Actinomycetota</taxon>
        <taxon>Coriobacteriia</taxon>
        <taxon>Eggerthellales</taxon>
        <taxon>Eggerthellaceae</taxon>
        <taxon>Eggerthella</taxon>
    </lineage>
</organism>
<dbReference type="Pfam" id="PF00890">
    <property type="entry name" value="FAD_binding_2"/>
    <property type="match status" value="1"/>
</dbReference>
<protein>
    <recommendedName>
        <fullName evidence="5">FAD-dependent oxidoreductase 2 FAD-binding domain-containing protein</fullName>
    </recommendedName>
</protein>
<evidence type="ECO:0000256" key="1">
    <source>
        <dbReference type="ARBA" id="ARBA00001974"/>
    </source>
</evidence>
<dbReference type="InterPro" id="IPR050315">
    <property type="entry name" value="FAD-oxidoreductase_2"/>
</dbReference>
<dbReference type="RefSeq" id="WP_114547781.1">
    <property type="nucleotide sequence ID" value="NZ_PPTT01000042.1"/>
</dbReference>
<name>A0ABX9HFX0_9ACTN</name>
<evidence type="ECO:0000256" key="4">
    <source>
        <dbReference type="ARBA" id="ARBA00023002"/>
    </source>
</evidence>
<sequence>MENISRRNFVTLGALSAAGAAVCGLAGCAPQKAADGGTAAAGAGAGGASAKQGTINCSGIEVNPDEVMEVIPTDIVIVGGGFAGLACAVQAAKNGDDFILLEGQATLGGNGQGVEGTFAVDSRFQKEQQVSCDRSVIMQEELGKAQWCPNGLLYKDLIDASADNIEWLVDECGCKLSGLIDNYPCGATSGKVESFHWWQDGAAYVGYVLPMQQQLRDAGADIRLNNRALEFSYDDAGAVNGVYAIDAFGDLVQYEATFVVLATGGFANDDKRLSKHGFNLETLERIGTPGHFGDGVNMVLAAGAAEFTGVCYLKYNRISHQVEVFGPLWTEFCFGGPFLWVNQDCDRFVDESLVFRVENQITQSAPIHEQNGIAYTVFDQAIFEKQIADDKANADEWGVDVAAQWEKIIKEGDDGYRADTLDEVAEQAGLDPVALKAAVDDYNAKCAAGVDDIFGKEAEYLLPIETPPFYIGRIHECMEGPLGGVKTDRQFRPVLEAGGVMENVFAIGLDGIMLYRDVYPMDVPGSASAECLNGGRVAANRAHELLRG</sequence>
<evidence type="ECO:0000256" key="3">
    <source>
        <dbReference type="ARBA" id="ARBA00022827"/>
    </source>
</evidence>
<comment type="cofactor">
    <cofactor evidence="1">
        <name>FAD</name>
        <dbReference type="ChEBI" id="CHEBI:57692"/>
    </cofactor>
</comment>
<evidence type="ECO:0000256" key="2">
    <source>
        <dbReference type="ARBA" id="ARBA00022630"/>
    </source>
</evidence>
<dbReference type="InterPro" id="IPR027477">
    <property type="entry name" value="Succ_DH/fumarate_Rdtase_cat_sf"/>
</dbReference>
<accession>A0ABX9HFX0</accession>
<reference evidence="6 7" key="1">
    <citation type="journal article" date="2018" name="Elife">
        <title>Discovery and characterization of a prevalent human gut bacterial enzyme sufficient for the inactivation of a family of plant toxins.</title>
        <authorList>
            <person name="Koppel N."/>
            <person name="Bisanz J.E."/>
            <person name="Pandelia M.E."/>
            <person name="Turnbaugh P.J."/>
            <person name="Balskus E.P."/>
        </authorList>
    </citation>
    <scope>NUCLEOTIDE SEQUENCE [LARGE SCALE GENOMIC DNA]</scope>
    <source>
        <strain evidence="6 7">DSM 16107</strain>
    </source>
</reference>
<dbReference type="EMBL" id="PPTT01000042">
    <property type="protein sequence ID" value="RDB65075.1"/>
    <property type="molecule type" value="Genomic_DNA"/>
</dbReference>
<evidence type="ECO:0000313" key="6">
    <source>
        <dbReference type="EMBL" id="RDB65075.1"/>
    </source>
</evidence>
<evidence type="ECO:0000313" key="7">
    <source>
        <dbReference type="Proteomes" id="UP000253817"/>
    </source>
</evidence>
<feature type="domain" description="FAD-dependent oxidoreductase 2 FAD-binding" evidence="5">
    <location>
        <begin position="74"/>
        <end position="508"/>
    </location>
</feature>
<keyword evidence="3" id="KW-0274">FAD</keyword>
<comment type="caution">
    <text evidence="6">The sequence shown here is derived from an EMBL/GenBank/DDBJ whole genome shotgun (WGS) entry which is preliminary data.</text>
</comment>
<dbReference type="PANTHER" id="PTHR43400">
    <property type="entry name" value="FUMARATE REDUCTASE"/>
    <property type="match status" value="1"/>
</dbReference>
<dbReference type="SUPFAM" id="SSF51905">
    <property type="entry name" value="FAD/NAD(P)-binding domain"/>
    <property type="match status" value="1"/>
</dbReference>
<dbReference type="PRINTS" id="PR00411">
    <property type="entry name" value="PNDRDTASEI"/>
</dbReference>
<dbReference type="PROSITE" id="PS51257">
    <property type="entry name" value="PROKAR_LIPOPROTEIN"/>
    <property type="match status" value="1"/>
</dbReference>
<dbReference type="PANTHER" id="PTHR43400:SF7">
    <property type="entry name" value="FAD-DEPENDENT OXIDOREDUCTASE 2 FAD BINDING DOMAIN-CONTAINING PROTEIN"/>
    <property type="match status" value="1"/>
</dbReference>
<evidence type="ECO:0000259" key="5">
    <source>
        <dbReference type="Pfam" id="PF00890"/>
    </source>
</evidence>
<dbReference type="SUPFAM" id="SSF56425">
    <property type="entry name" value="Succinate dehydrogenase/fumarate reductase flavoprotein, catalytic domain"/>
    <property type="match status" value="1"/>
</dbReference>